<feature type="domain" description="DUF8207" evidence="6">
    <location>
        <begin position="106"/>
        <end position="175"/>
    </location>
</feature>
<dbReference type="PROSITE" id="PS00375">
    <property type="entry name" value="UDPGT"/>
    <property type="match status" value="1"/>
</dbReference>
<dbReference type="InterPro" id="IPR004875">
    <property type="entry name" value="DDE_SF_endonuclease_dom"/>
</dbReference>
<protein>
    <submittedName>
        <fullName evidence="7">UD17C glucuronosyltransferase</fullName>
    </submittedName>
</protein>
<dbReference type="InterPro" id="IPR058520">
    <property type="entry name" value="DUF8207"/>
</dbReference>
<keyword evidence="4" id="KW-1133">Transmembrane helix</keyword>
<keyword evidence="2" id="KW-0328">Glycosyltransferase</keyword>
<dbReference type="CDD" id="cd03784">
    <property type="entry name" value="GT1_Gtf-like"/>
    <property type="match status" value="1"/>
</dbReference>
<dbReference type="Gene3D" id="3.40.50.2000">
    <property type="entry name" value="Glycogen Phosphorylase B"/>
    <property type="match status" value="1"/>
</dbReference>
<evidence type="ECO:0000256" key="3">
    <source>
        <dbReference type="ARBA" id="ARBA00022679"/>
    </source>
</evidence>
<keyword evidence="3 7" id="KW-0808">Transferase</keyword>
<evidence type="ECO:0000259" key="5">
    <source>
        <dbReference type="Pfam" id="PF03184"/>
    </source>
</evidence>
<accession>A0A836F6T5</accession>
<dbReference type="Gene3D" id="3.30.420.10">
    <property type="entry name" value="Ribonuclease H-like superfamily/Ribonuclease H"/>
    <property type="match status" value="1"/>
</dbReference>
<dbReference type="InterPro" id="IPR002213">
    <property type="entry name" value="UDP_glucos_trans"/>
</dbReference>
<evidence type="ECO:0000313" key="7">
    <source>
        <dbReference type="EMBL" id="KAG5328457.1"/>
    </source>
</evidence>
<keyword evidence="4" id="KW-0472">Membrane</keyword>
<dbReference type="PANTHER" id="PTHR48043">
    <property type="entry name" value="EG:EG0003.4 PROTEIN-RELATED"/>
    <property type="match status" value="1"/>
</dbReference>
<dbReference type="Pfam" id="PF03184">
    <property type="entry name" value="DDE_1"/>
    <property type="match status" value="1"/>
</dbReference>
<name>A0A836F6T5_9HYME</name>
<dbReference type="EMBL" id="JAANIC010006581">
    <property type="protein sequence ID" value="KAG5328457.1"/>
    <property type="molecule type" value="Genomic_DNA"/>
</dbReference>
<keyword evidence="4" id="KW-0812">Transmembrane</keyword>
<organism evidence="7 8">
    <name type="scientific">Acromyrmex charruanus</name>
    <dbReference type="NCBI Taxonomy" id="2715315"/>
    <lineage>
        <taxon>Eukaryota</taxon>
        <taxon>Metazoa</taxon>
        <taxon>Ecdysozoa</taxon>
        <taxon>Arthropoda</taxon>
        <taxon>Hexapoda</taxon>
        <taxon>Insecta</taxon>
        <taxon>Pterygota</taxon>
        <taxon>Neoptera</taxon>
        <taxon>Endopterygota</taxon>
        <taxon>Hymenoptera</taxon>
        <taxon>Apocrita</taxon>
        <taxon>Aculeata</taxon>
        <taxon>Formicoidea</taxon>
        <taxon>Formicidae</taxon>
        <taxon>Myrmicinae</taxon>
        <taxon>Acromyrmex</taxon>
    </lineage>
</organism>
<evidence type="ECO:0000256" key="2">
    <source>
        <dbReference type="ARBA" id="ARBA00022676"/>
    </source>
</evidence>
<evidence type="ECO:0000256" key="1">
    <source>
        <dbReference type="ARBA" id="ARBA00009995"/>
    </source>
</evidence>
<dbReference type="InterPro" id="IPR035595">
    <property type="entry name" value="UDP_glycos_trans_CS"/>
</dbReference>
<evidence type="ECO:0000256" key="4">
    <source>
        <dbReference type="SAM" id="Phobius"/>
    </source>
</evidence>
<gene>
    <name evidence="7" type="primary">Ugt1a7c</name>
    <name evidence="7" type="ORF">G6Z76_0006849</name>
</gene>
<feature type="non-terminal residue" evidence="7">
    <location>
        <position position="1"/>
    </location>
</feature>
<sequence length="1357" mass="157277">MRGSVEKRKYGECCRVLRVCVIICGPSNCGETNVLISLLESPNGVHFENVYVYSKSLQQPKYRYLENLFTFIDEIGYFTFSNNNNVVPLSEADDRIVGERLTTRWINSVRHAGTPGLYELIFKRIPDDALYTEDDMHKYKTMLLVTNAHKHKYDSQGRLLSNRGYKYKHVIVPLMSITSKKQKKKSGKGLPHAIERLIQSSNISEKKYIIFLYQCITCRIMKKKSEQKREKISSERHRLVKELHAPARRNFPRRRVIVRRYDDLWQADVVEMRRYSRFNRGHHYILTVIDVLSKYVWAVPLKSKEFYNADVQKILKTYRRCLRSTAIRSGSTSCRITTRASIAPSTGRSNSRERLLDTVYSAIKIAGPAKFKVGDSVRVSKYKTIFEKGYTPNWTTEIFTIVKVQRTNPVTYLLEDYRGKIPDNWIREGMAGYEWLRSFRSRHPDLSLKKLEVCSLARATSFNKIFFDNLKRVMERYPSFGNGCRIYNLDETATTVQRPKKVLVPKGVRNIGKVTSGEKLPLVLIFPRKNYKDYMLTGTPDWMNTELFVEVLKHFIKHASVTPENPALLIMDNHESHLSIEALNLAKQSGITILILHLHTTAKLQPLDVEKLINGCLMLTKKFVNDHPNILITKANKGNIIVVLEKDHHISNMEEIFLDKHIYELIDKDPIKKITNDSRELLVRKKDGLIDTYRKLLSTDRNTLSSYLHNVIHENIPEAPSYIKNSFHLVDKDLALDSINRRWDYISEKTNDLEALTIEKLVDLLFYFRYVDIILATPFDRIQEISNIFNSLHTRIQFTMEIGNCGKINFLDTTIIIENQRIIFDRYQKTTFSSRFLIDRIVNNTHDIHLQVKEKYFTIPYVKSISESFLLLTMKFHCKLAFTILNILHKLSSFIRVKRTYDAPPNYENVDLSFSYISKDCTGLRHVGAYALFHQNLLGANHICRHQLFSPAIDKLIASNKTFDAIIIEQLWYQCYYALVKYYNFPVLIGFLSVGNLPYVMDSIGNPDDPNFNPDMTYPFTNRMTINERIMNILYTTYTRLYYRYWHLPNAQRMANKRTPGTSVYDIDKNFSLVILGNNHVFGYPKPLLPHVIEVHSLHILENPGALPKDIHEFLDNAQDGAIYFSLGSNLQTDQLPAGPLTALCNALGSLKQRVLWKHNGNMAIHATNIKFVKWVPQQAVLAHPKVIAYMMQGGLQSLQEAVHYAVPVVAIPFFGDQYFNARKILDAGIGLTLNIDTITENSVVQTLTEIVKNKTYLNNIKTMSAIVQDELVKPIDRAAWHVEHVLKFPNSRHLRYHGHDMSWIHYYATYLCLGTGLILLLYIYYILYDKIVSPFVKITCLSNLKQWINNLKRKLD</sequence>
<dbReference type="Proteomes" id="UP000669903">
    <property type="component" value="Unassembled WGS sequence"/>
</dbReference>
<feature type="transmembrane region" description="Helical" evidence="4">
    <location>
        <begin position="1304"/>
        <end position="1328"/>
    </location>
</feature>
<evidence type="ECO:0000313" key="8">
    <source>
        <dbReference type="Proteomes" id="UP000669903"/>
    </source>
</evidence>
<dbReference type="GO" id="GO:0003676">
    <property type="term" value="F:nucleic acid binding"/>
    <property type="evidence" value="ECO:0007669"/>
    <property type="project" value="InterPro"/>
</dbReference>
<evidence type="ECO:0000259" key="6">
    <source>
        <dbReference type="Pfam" id="PF26634"/>
    </source>
</evidence>
<proteinExistence type="inferred from homology"/>
<reference evidence="7" key="1">
    <citation type="submission" date="2020-03" db="EMBL/GenBank/DDBJ databases">
        <title>Relaxed selection underlies rapid genomic changes in the transitions from sociality to social parasitism in ants.</title>
        <authorList>
            <person name="Bi X."/>
        </authorList>
    </citation>
    <scope>NUCLEOTIDE SEQUENCE</scope>
    <source>
        <strain evidence="7">BGI-DK2014a</strain>
        <tissue evidence="7">Whole body</tissue>
    </source>
</reference>
<dbReference type="InterPro" id="IPR012337">
    <property type="entry name" value="RNaseH-like_sf"/>
</dbReference>
<dbReference type="SUPFAM" id="SSF53098">
    <property type="entry name" value="Ribonuclease H-like"/>
    <property type="match status" value="1"/>
</dbReference>
<comment type="similarity">
    <text evidence="1">Belongs to the UDP-glycosyltransferase family.</text>
</comment>
<feature type="non-terminal residue" evidence="7">
    <location>
        <position position="1357"/>
    </location>
</feature>
<dbReference type="Pfam" id="PF26634">
    <property type="entry name" value="DUF8207"/>
    <property type="match status" value="1"/>
</dbReference>
<dbReference type="SUPFAM" id="SSF53756">
    <property type="entry name" value="UDP-Glycosyltransferase/glycogen phosphorylase"/>
    <property type="match status" value="1"/>
</dbReference>
<dbReference type="PANTHER" id="PTHR48043:SF145">
    <property type="entry name" value="FI06409P-RELATED"/>
    <property type="match status" value="1"/>
</dbReference>
<dbReference type="InterPro" id="IPR050271">
    <property type="entry name" value="UDP-glycosyltransferase"/>
</dbReference>
<dbReference type="Pfam" id="PF00201">
    <property type="entry name" value="UDPGT"/>
    <property type="match status" value="1"/>
</dbReference>
<keyword evidence="8" id="KW-1185">Reference proteome</keyword>
<comment type="caution">
    <text evidence="7">The sequence shown here is derived from an EMBL/GenBank/DDBJ whole genome shotgun (WGS) entry which is preliminary data.</text>
</comment>
<dbReference type="InterPro" id="IPR036397">
    <property type="entry name" value="RNaseH_sf"/>
</dbReference>
<dbReference type="GO" id="GO:0008194">
    <property type="term" value="F:UDP-glycosyltransferase activity"/>
    <property type="evidence" value="ECO:0007669"/>
    <property type="project" value="InterPro"/>
</dbReference>
<dbReference type="FunFam" id="3.40.50.2000:FF:000050">
    <property type="entry name" value="UDP-glucuronosyltransferase"/>
    <property type="match status" value="1"/>
</dbReference>
<feature type="domain" description="DDE-1" evidence="5">
    <location>
        <begin position="542"/>
        <end position="609"/>
    </location>
</feature>